<feature type="compositionally biased region" description="Basic residues" evidence="1">
    <location>
        <begin position="39"/>
        <end position="48"/>
    </location>
</feature>
<feature type="compositionally biased region" description="Polar residues" evidence="1">
    <location>
        <begin position="836"/>
        <end position="845"/>
    </location>
</feature>
<dbReference type="InterPro" id="IPR001849">
    <property type="entry name" value="PH_domain"/>
</dbReference>
<feature type="compositionally biased region" description="Polar residues" evidence="1">
    <location>
        <begin position="1054"/>
        <end position="1069"/>
    </location>
</feature>
<feature type="compositionally biased region" description="Polar residues" evidence="1">
    <location>
        <begin position="912"/>
        <end position="931"/>
    </location>
</feature>
<feature type="compositionally biased region" description="Polar residues" evidence="1">
    <location>
        <begin position="1020"/>
        <end position="1030"/>
    </location>
</feature>
<dbReference type="GO" id="GO:0005829">
    <property type="term" value="C:cytosol"/>
    <property type="evidence" value="ECO:0007669"/>
    <property type="project" value="TreeGrafter"/>
</dbReference>
<reference evidence="3" key="2">
    <citation type="submission" date="2025-09" db="UniProtKB">
        <authorList>
            <consortium name="Ensembl"/>
        </authorList>
    </citation>
    <scope>IDENTIFICATION</scope>
</reference>
<feature type="compositionally biased region" description="Low complexity" evidence="1">
    <location>
        <begin position="1072"/>
        <end position="1089"/>
    </location>
</feature>
<dbReference type="FunFam" id="2.30.29.30:FF:000083">
    <property type="entry name" value="Pleckstrin homology domain-containing family A member 5"/>
    <property type="match status" value="1"/>
</dbReference>
<dbReference type="Ensembl" id="ENSCANT00000057112.1">
    <property type="protein sequence ID" value="ENSCANP00000033885.1"/>
    <property type="gene ID" value="ENSCANG00000040551.1"/>
</dbReference>
<evidence type="ECO:0000256" key="1">
    <source>
        <dbReference type="SAM" id="MobiDB-lite"/>
    </source>
</evidence>
<organism evidence="3 4">
    <name type="scientific">Colobus angolensis palliatus</name>
    <name type="common">Peters' Angolan colobus</name>
    <dbReference type="NCBI Taxonomy" id="336983"/>
    <lineage>
        <taxon>Eukaryota</taxon>
        <taxon>Metazoa</taxon>
        <taxon>Chordata</taxon>
        <taxon>Craniata</taxon>
        <taxon>Vertebrata</taxon>
        <taxon>Euteleostomi</taxon>
        <taxon>Mammalia</taxon>
        <taxon>Eutheria</taxon>
        <taxon>Euarchontoglires</taxon>
        <taxon>Primates</taxon>
        <taxon>Haplorrhini</taxon>
        <taxon>Catarrhini</taxon>
        <taxon>Cercopithecidae</taxon>
        <taxon>Colobinae</taxon>
        <taxon>Colobus</taxon>
    </lineage>
</organism>
<proteinExistence type="predicted"/>
<sequence>MTSEEKKERPISMINEASNYNVTSDYAVHPMSPVGRTSRASKKVHNFGKRSNSIKRNPNAPVVRRGWLYKQDSTGMKLWKKRWFVLSDLCLFYYRDEKEEGILGSILLPSFQIALLTSEDHINRKYAFKAAHPNMRTYYFCTDTGKEMELWMKAMLDAALVQTEPVKRVDKITSENAPTKESNNIPNHRVLIKPEIQNNQKNKEMSKIEEKKALEAEKYGFQKDGQDRPLTKINSVKLNSLPSEYESGSACPAQTAHYRPVNLNSSENKIVNVSLADLRGGNRPSTGPLYTEADRVIQRTNSMQQLEQWIKIQKGRGHEEETRGVISYQTLPRNMPSHRAQIMARYPEGYRTLPRNSKTRPESICSVAPSTHDKTLGLGAEEKRRSMRDDTMWQLYEWQQRQFYNKQSTLPRHSTLSSPKTMVNISDQTMHSIPTSPSHGSIAAYQGYSPQRTYRSEVSSPIQRGDVTIDRRHRAHHPKHVYVPDRRSVPAGLTLQSVSPQSLQGKTMKENEPIITMVHTMIENSALRPQLYQQLSQDEGRGTLYKYRPEEVDIDAKLSRLCEQDKVVHALEEKLQQLHKEKYTLEQALLSASQEIEMHADNPAAIQTVVLQRDDLQNGLLSTCRELSRATAELERAWREYDKLEYDVTVTRNQMQEQLDHLGEVQTESAGIQRAQIQKELWRIQDVMEGLSKHKQQRGTTEIGMVGSKPFSTVKYKSEEEEVVPPRPPLPRSYDFTEQPPIIPPLPSDSSSLLCYSRGPVHLPEEKKMYQVQGYPRNGSHCGPDYRLYKSEPELTTVAEVDESNGEEKSEPVSEIETSVVKGSHFPVGVVPPRTKSPTPESSTIASYVTLRKTKKMMDLRTERPRSAVEQLCLAESTRPRMTVEEQMERIRRHQQACLREKKKGLNVIGASDQSPLQSPSNLRDNPFRTTQTRRKDDNVKELDIVIRENDVKPDRETPTAEIVQLKETEPQNVDFSKELKKTENISYEMLFEPEPNGVNSVEMMDKERNKEKMPEDVTLSPQDETQTTNHKPEEHPEENTKNSVDEQEETVISYESTPEVSRGNQTMAVKSLSPSPESSASSVPSTQPQLTEGSHFMCV</sequence>
<dbReference type="RefSeq" id="XP_011810235.1">
    <property type="nucleotide sequence ID" value="XM_011954845.1"/>
</dbReference>
<dbReference type="SMART" id="SM00233">
    <property type="entry name" value="PH"/>
    <property type="match status" value="1"/>
</dbReference>
<feature type="region of interest" description="Disordered" evidence="1">
    <location>
        <begin position="825"/>
        <end position="845"/>
    </location>
</feature>
<dbReference type="PANTHER" id="PTHR12752:SF3">
    <property type="entry name" value="PLECKSTRIN HOMOLOGY DOMAIN-CONTAINING FAMILY A MEMBER 5"/>
    <property type="match status" value="1"/>
</dbReference>
<feature type="region of interest" description="Disordered" evidence="1">
    <location>
        <begin position="1008"/>
        <end position="1100"/>
    </location>
</feature>
<dbReference type="InterPro" id="IPR057971">
    <property type="entry name" value="PKHA4-7_TBCA"/>
</dbReference>
<feature type="region of interest" description="Disordered" evidence="1">
    <location>
        <begin position="910"/>
        <end position="937"/>
    </location>
</feature>
<feature type="region of interest" description="Disordered" evidence="1">
    <location>
        <begin position="351"/>
        <end position="371"/>
    </location>
</feature>
<dbReference type="GeneID" id="105520848"/>
<evidence type="ECO:0000313" key="4">
    <source>
        <dbReference type="Proteomes" id="UP000233080"/>
    </source>
</evidence>
<protein>
    <recommendedName>
        <fullName evidence="2">PH domain-containing protein</fullName>
    </recommendedName>
</protein>
<dbReference type="Pfam" id="PF00169">
    <property type="entry name" value="PH"/>
    <property type="match status" value="1"/>
</dbReference>
<evidence type="ECO:0000313" key="3">
    <source>
        <dbReference type="Ensembl" id="ENSCANP00000033885.1"/>
    </source>
</evidence>
<feature type="region of interest" description="Disordered" evidence="1">
    <location>
        <begin position="32"/>
        <end position="58"/>
    </location>
</feature>
<dbReference type="SUPFAM" id="SSF50729">
    <property type="entry name" value="PH domain-like"/>
    <property type="match status" value="1"/>
</dbReference>
<dbReference type="Gene3D" id="2.30.29.30">
    <property type="entry name" value="Pleckstrin-homology domain (PH domain)/Phosphotyrosine-binding domain (PTB)"/>
    <property type="match status" value="1"/>
</dbReference>
<evidence type="ECO:0000259" key="2">
    <source>
        <dbReference type="PROSITE" id="PS50003"/>
    </source>
</evidence>
<dbReference type="CTD" id="54477"/>
<accession>A0A2K5JYG9</accession>
<dbReference type="PANTHER" id="PTHR12752">
    <property type="entry name" value="PHOSPHOINOSITOL 3-PHOSPHATE-BINDING PROTEIN"/>
    <property type="match status" value="1"/>
</dbReference>
<dbReference type="Pfam" id="PF25541">
    <property type="entry name" value="TBCA_PH"/>
    <property type="match status" value="1"/>
</dbReference>
<dbReference type="GO" id="GO:0010314">
    <property type="term" value="F:phosphatidylinositol-5-phosphate binding"/>
    <property type="evidence" value="ECO:0007669"/>
    <property type="project" value="TreeGrafter"/>
</dbReference>
<dbReference type="AlphaFoldDB" id="A0A2K5JYG9"/>
<keyword evidence="4" id="KW-1185">Reference proteome</keyword>
<dbReference type="InterPro" id="IPR011993">
    <property type="entry name" value="PH-like_dom_sf"/>
</dbReference>
<feature type="domain" description="PH" evidence="2">
    <location>
        <begin position="61"/>
        <end position="160"/>
    </location>
</feature>
<dbReference type="Proteomes" id="UP000233080">
    <property type="component" value="Unassembled WGS sequence"/>
</dbReference>
<dbReference type="CDD" id="cd13248">
    <property type="entry name" value="PH_PEPP1_2_3"/>
    <property type="match status" value="1"/>
</dbReference>
<dbReference type="GO" id="GO:0070273">
    <property type="term" value="F:phosphatidylinositol-4-phosphate binding"/>
    <property type="evidence" value="ECO:0007669"/>
    <property type="project" value="TreeGrafter"/>
</dbReference>
<reference evidence="3" key="1">
    <citation type="submission" date="2025-08" db="UniProtKB">
        <authorList>
            <consortium name="Ensembl"/>
        </authorList>
    </citation>
    <scope>IDENTIFICATION</scope>
</reference>
<name>A0A2K5JYG9_COLAP</name>
<dbReference type="PROSITE" id="PS50003">
    <property type="entry name" value="PH_DOMAIN"/>
    <property type="match status" value="1"/>
</dbReference>
<dbReference type="GO" id="GO:0032266">
    <property type="term" value="F:phosphatidylinositol-3-phosphate binding"/>
    <property type="evidence" value="ECO:0007669"/>
    <property type="project" value="TreeGrafter"/>
</dbReference>
<feature type="compositionally biased region" description="Basic and acidic residues" evidence="1">
    <location>
        <begin position="1031"/>
        <end position="1045"/>
    </location>
</feature>
<dbReference type="InterPro" id="IPR040392">
    <property type="entry name" value="PKHA4-7_PH"/>
</dbReference>
<dbReference type="GO" id="GO:0080025">
    <property type="term" value="F:phosphatidylinositol-3,5-bisphosphate binding"/>
    <property type="evidence" value="ECO:0007669"/>
    <property type="project" value="TreeGrafter"/>
</dbReference>